<sequence length="287" mass="32889">MDDRGMTTQSWNEAIKSVLRPRAMVLAMVGYKYYAYLQLAELSKYHHPTNHNSDNNPQQEAYPTTSPRTIIMSKFEIVPVTLDSTESGVGPLETTRGSDDGDAWKAHCYTLVSEMSHGGFITEVKWRTTPDEPHSVTEGCWKVECQRGLIRAFNTLRKCRPDLDELYGYILRPDTQQVQLYRQQKPTRGLGGNKLDLFTYEGMDTFVDRSDIDPTCHVAWWHRALEARIPNWDHIFAVGSWCPRLGIMGTDERMWLQTVLEEYLNTETKLVQLEVLLKAAVDADRGV</sequence>
<proteinExistence type="predicted"/>
<evidence type="ECO:0000313" key="2">
    <source>
        <dbReference type="Proteomes" id="UP000248817"/>
    </source>
</evidence>
<gene>
    <name evidence="1" type="ORF">BP00DRAFT_417610</name>
</gene>
<protein>
    <submittedName>
        <fullName evidence="1">Uncharacterized protein</fullName>
    </submittedName>
</protein>
<keyword evidence="2" id="KW-1185">Reference proteome</keyword>
<dbReference type="EMBL" id="KZ825538">
    <property type="protein sequence ID" value="PYI28967.1"/>
    <property type="molecule type" value="Genomic_DNA"/>
</dbReference>
<dbReference type="Proteomes" id="UP000248817">
    <property type="component" value="Unassembled WGS sequence"/>
</dbReference>
<accession>A0A2V5IXI9</accession>
<reference evidence="1 2" key="1">
    <citation type="submission" date="2018-02" db="EMBL/GenBank/DDBJ databases">
        <title>The genomes of Aspergillus section Nigri reveals drivers in fungal speciation.</title>
        <authorList>
            <consortium name="DOE Joint Genome Institute"/>
            <person name="Vesth T.C."/>
            <person name="Nybo J."/>
            <person name="Theobald S."/>
            <person name="Brandl J."/>
            <person name="Frisvad J.C."/>
            <person name="Nielsen K.F."/>
            <person name="Lyhne E.K."/>
            <person name="Kogle M.E."/>
            <person name="Kuo A."/>
            <person name="Riley R."/>
            <person name="Clum A."/>
            <person name="Nolan M."/>
            <person name="Lipzen A."/>
            <person name="Salamov A."/>
            <person name="Henrissat B."/>
            <person name="Wiebenga A."/>
            <person name="De vries R.P."/>
            <person name="Grigoriev I.V."/>
            <person name="Mortensen U.H."/>
            <person name="Andersen M.R."/>
            <person name="Baker S.E."/>
        </authorList>
    </citation>
    <scope>NUCLEOTIDE SEQUENCE [LARGE SCALE GENOMIC DNA]</scope>
    <source>
        <strain evidence="1 2">CBS 114.80</strain>
    </source>
</reference>
<evidence type="ECO:0000313" key="1">
    <source>
        <dbReference type="EMBL" id="PYI28967.1"/>
    </source>
</evidence>
<organism evidence="1 2">
    <name type="scientific">Aspergillus indologenus CBS 114.80</name>
    <dbReference type="NCBI Taxonomy" id="1450541"/>
    <lineage>
        <taxon>Eukaryota</taxon>
        <taxon>Fungi</taxon>
        <taxon>Dikarya</taxon>
        <taxon>Ascomycota</taxon>
        <taxon>Pezizomycotina</taxon>
        <taxon>Eurotiomycetes</taxon>
        <taxon>Eurotiomycetidae</taxon>
        <taxon>Eurotiales</taxon>
        <taxon>Aspergillaceae</taxon>
        <taxon>Aspergillus</taxon>
        <taxon>Aspergillus subgen. Circumdati</taxon>
    </lineage>
</organism>
<name>A0A2V5IXI9_9EURO</name>
<dbReference type="AlphaFoldDB" id="A0A2V5IXI9"/>